<name>Q988V0_RHILO</name>
<accession>Q988V0</accession>
<dbReference type="AlphaFoldDB" id="Q988V0"/>
<dbReference type="Proteomes" id="UP000000552">
    <property type="component" value="Chromosome"/>
</dbReference>
<organism evidence="1 2">
    <name type="scientific">Mesorhizobium japonicum (strain LMG 29417 / CECT 9101 / MAFF 303099)</name>
    <name type="common">Mesorhizobium loti (strain MAFF 303099)</name>
    <dbReference type="NCBI Taxonomy" id="266835"/>
    <lineage>
        <taxon>Bacteria</taxon>
        <taxon>Pseudomonadati</taxon>
        <taxon>Pseudomonadota</taxon>
        <taxon>Alphaproteobacteria</taxon>
        <taxon>Hyphomicrobiales</taxon>
        <taxon>Phyllobacteriaceae</taxon>
        <taxon>Mesorhizobium</taxon>
    </lineage>
</organism>
<proteinExistence type="predicted"/>
<dbReference type="KEGG" id="mlo:msl6584"/>
<dbReference type="HOGENOM" id="CLU_2635609_0_0_5"/>
<reference evidence="1 2" key="1">
    <citation type="journal article" date="2000" name="DNA Res.">
        <title>Complete genome structure of the nitrogen-fixing symbiotic bacterium Mesorhizobium loti.</title>
        <authorList>
            <person name="Kaneko T."/>
            <person name="Nakamura Y."/>
            <person name="Sato S."/>
            <person name="Asamizu E."/>
            <person name="Kato T."/>
            <person name="Sasamoto S."/>
            <person name="Watanabe A."/>
            <person name="Idesawa K."/>
            <person name="Ishikawa A."/>
            <person name="Kawashima K."/>
            <person name="Kimura T."/>
            <person name="Kishida Y."/>
            <person name="Kiyokawa C."/>
            <person name="Kohara M."/>
            <person name="Matsumoto M."/>
            <person name="Matsuno A."/>
            <person name="Mochizuki Y."/>
            <person name="Nakayama S."/>
            <person name="Nakazaki N."/>
            <person name="Shimpo S."/>
            <person name="Sugimoto M."/>
            <person name="Takeuchi C."/>
            <person name="Yamada M."/>
            <person name="Tabata S."/>
        </authorList>
    </citation>
    <scope>NUCLEOTIDE SEQUENCE [LARGE SCALE GENOMIC DNA]</scope>
    <source>
        <strain evidence="2">LMG 29417 / CECT 9101 / MAFF 303099</strain>
    </source>
</reference>
<evidence type="ECO:0000313" key="1">
    <source>
        <dbReference type="EMBL" id="BAB52847.1"/>
    </source>
</evidence>
<gene>
    <name evidence="1" type="ordered locus">msl6584</name>
</gene>
<protein>
    <submittedName>
        <fullName evidence="1">Msl6584 protein</fullName>
    </submittedName>
</protein>
<evidence type="ECO:0000313" key="2">
    <source>
        <dbReference type="Proteomes" id="UP000000552"/>
    </source>
</evidence>
<sequence length="77" mass="8026">MSIAAANPSAALLDTVFMATSFRTAAEALHVPAVILLAALPAVLAPNQTVRRQPICGADAAVRLNWQCRTNNGEIAV</sequence>
<dbReference type="EMBL" id="BA000012">
    <property type="protein sequence ID" value="BAB52847.1"/>
    <property type="molecule type" value="Genomic_DNA"/>
</dbReference>